<name>A0ACC2VSM4_9TREE</name>
<evidence type="ECO:0000313" key="2">
    <source>
        <dbReference type="Proteomes" id="UP001241377"/>
    </source>
</evidence>
<dbReference type="EMBL" id="JASBWR010000058">
    <property type="protein sequence ID" value="KAJ9101447.1"/>
    <property type="molecule type" value="Genomic_DNA"/>
</dbReference>
<comment type="caution">
    <text evidence="1">The sequence shown here is derived from an EMBL/GenBank/DDBJ whole genome shotgun (WGS) entry which is preliminary data.</text>
</comment>
<accession>A0ACC2VSM4</accession>
<keyword evidence="2" id="KW-1185">Reference proteome</keyword>
<organism evidence="1 2">
    <name type="scientific">Naganishia cerealis</name>
    <dbReference type="NCBI Taxonomy" id="610337"/>
    <lineage>
        <taxon>Eukaryota</taxon>
        <taxon>Fungi</taxon>
        <taxon>Dikarya</taxon>
        <taxon>Basidiomycota</taxon>
        <taxon>Agaricomycotina</taxon>
        <taxon>Tremellomycetes</taxon>
        <taxon>Filobasidiales</taxon>
        <taxon>Filobasidiaceae</taxon>
        <taxon>Naganishia</taxon>
    </lineage>
</organism>
<gene>
    <name evidence="1" type="ORF">QFC19_005223</name>
</gene>
<proteinExistence type="predicted"/>
<reference evidence="1" key="1">
    <citation type="submission" date="2023-04" db="EMBL/GenBank/DDBJ databases">
        <title>Draft Genome sequencing of Naganishia species isolated from polar environments using Oxford Nanopore Technology.</title>
        <authorList>
            <person name="Leo P."/>
            <person name="Venkateswaran K."/>
        </authorList>
    </citation>
    <scope>NUCLEOTIDE SEQUENCE</scope>
    <source>
        <strain evidence="1">MNA-CCFEE 5261</strain>
    </source>
</reference>
<dbReference type="Proteomes" id="UP001241377">
    <property type="component" value="Unassembled WGS sequence"/>
</dbReference>
<evidence type="ECO:0000313" key="1">
    <source>
        <dbReference type="EMBL" id="KAJ9101447.1"/>
    </source>
</evidence>
<sequence length="689" mass="77766">MTVDPSNWYEDIPVADFRDINEKSGSNVPSELPPSEPIGGVQIQAGPILRLAGTLENGSNNYRGSILLVVKGLSETTQIPRVTFNIGPSTLAPHENPQIGNGEFPGVNFHSEKNFHFFRYAIDLSLAAHEQTVRYSINGTSKSQYQFFIPAESQSMNVVSFSCNGFSLGTDTSGFKSSLWFDVLNKHQKQHYHVMLGGGDQIYADSIKKHSKSLQKWLNQSSHQKKREMKATAEDIEDFENYYLNHYLAWFGKGYWVGTNGKTLQSLFPTAMSMIPSVNIYDDHDIIDGFGSYDDRTMGQHFFLTVGNVAYKYYMLFQHQMSPEEKSHTSDPSWILSDKPGPFIHQLNHSVYLRLGKEISMVGVDCRTERKFDQVVANASYKKIFARLEQEIQAAPEVKHLLVMLGVPILYPRLVWLEKLLTSSLLKPVRKLAERGVINKGLVNEFDGGVEVLDDLNDHWCSKNHKRERNYLVRELIEFGAKHGVRITLLSGDVHLCCISRVKSRSHHLPGAHILTGTEKAKQENFNIVERPEEDPRLIFNVISSAITNAPPPDAMASLLNKRLGIHHFNTHTDEDVVPLFTKDPDGSSRDNHQFLNKRNWADLVVATQSTVKAQIGEKRFPGPVGTQIEGQVDNRHTKYPVLADSLVTTLHVEDDPCDFDCKTAGYEVLIPPLTQKYKLDRVPIKHLT</sequence>
<protein>
    <submittedName>
        <fullName evidence="1">Uncharacterized protein</fullName>
    </submittedName>
</protein>